<evidence type="ECO:0000313" key="2">
    <source>
        <dbReference type="Proteomes" id="UP000002941"/>
    </source>
</evidence>
<dbReference type="AlphaFoldDB" id="J0X2H4"/>
<dbReference type="Proteomes" id="UP000002941">
    <property type="component" value="Unassembled WGS sequence"/>
</dbReference>
<keyword evidence="2" id="KW-1185">Reference proteome</keyword>
<protein>
    <submittedName>
        <fullName evidence="1">Tetraacyldisaccharide 4'-kinase domain protein</fullName>
    </submittedName>
</protein>
<reference evidence="1 2" key="1">
    <citation type="submission" date="2012-05" db="EMBL/GenBank/DDBJ databases">
        <authorList>
            <person name="Harkins D.M."/>
            <person name="Madupu R."/>
            <person name="Durkin A.S."/>
            <person name="Torralba M."/>
            <person name="Methe B."/>
            <person name="Sutton G.G."/>
            <person name="Nelson K.E."/>
        </authorList>
    </citation>
    <scope>NUCLEOTIDE SEQUENCE [LARGE SCALE GENOMIC DNA]</scope>
    <source>
        <strain evidence="1 2">F0489</strain>
    </source>
</reference>
<accession>J0X2H4</accession>
<comment type="caution">
    <text evidence="1">The sequence shown here is derived from an EMBL/GenBank/DDBJ whole genome shotgun (WGS) entry which is preliminary data.</text>
</comment>
<keyword evidence="1" id="KW-0808">Transferase</keyword>
<dbReference type="eggNOG" id="COG2835">
    <property type="taxonomic scope" value="Bacteria"/>
</dbReference>
<gene>
    <name evidence="1" type="ORF">HMPREF1318_2485</name>
</gene>
<dbReference type="SUPFAM" id="SSF158997">
    <property type="entry name" value="Trm112p-like"/>
    <property type="match status" value="1"/>
</dbReference>
<evidence type="ECO:0000313" key="1">
    <source>
        <dbReference type="EMBL" id="EJF42826.1"/>
    </source>
</evidence>
<sequence length="79" mass="8270">MAFSTVADPGPSDIQPWVRQILRCPATGGSLDDGVGPDGAPCLESPSGALSYPVRDGVPVLLIHEATALERPSYPPRDE</sequence>
<dbReference type="RefSeq" id="WP_008731977.1">
    <property type="nucleotide sequence ID" value="NZ_AKFT01000134.1"/>
</dbReference>
<organism evidence="1 2">
    <name type="scientific">Actinomyces massiliensis F0489</name>
    <dbReference type="NCBI Taxonomy" id="1125718"/>
    <lineage>
        <taxon>Bacteria</taxon>
        <taxon>Bacillati</taxon>
        <taxon>Actinomycetota</taxon>
        <taxon>Actinomycetes</taxon>
        <taxon>Actinomycetales</taxon>
        <taxon>Actinomycetaceae</taxon>
        <taxon>Actinomyces</taxon>
    </lineage>
</organism>
<proteinExistence type="predicted"/>
<dbReference type="EMBL" id="AKFT01000134">
    <property type="protein sequence ID" value="EJF42826.1"/>
    <property type="molecule type" value="Genomic_DNA"/>
</dbReference>
<dbReference type="PATRIC" id="fig|1125718.3.peg.1737"/>
<dbReference type="OrthoDB" id="9812205at2"/>
<keyword evidence="1" id="KW-0418">Kinase</keyword>
<dbReference type="Gene3D" id="2.20.25.10">
    <property type="match status" value="1"/>
</dbReference>
<dbReference type="GO" id="GO:0016301">
    <property type="term" value="F:kinase activity"/>
    <property type="evidence" value="ECO:0007669"/>
    <property type="project" value="UniProtKB-KW"/>
</dbReference>
<name>J0X2H4_9ACTO</name>